<evidence type="ECO:0000256" key="1">
    <source>
        <dbReference type="ARBA" id="ARBA00022729"/>
    </source>
</evidence>
<sequence length="356" mass="37320">MNREYVLAIAALVVVIGALSTLALTGAVSDPEASEAATEVETDGDVSLAEITISSEHVTGGTATIAVDSHLEHRGDPVDNVTVVHRVTDTNSGLVENTTEREVDVLGEGSSDRSETVVTDSVAVPRESSYEIETFVYRDGARLESASHSIEGVDALTPAYADTDVEFHRFGGGSFADVPAIEYAIESTTDDRATLEVASYLTNTGDDAEDDLELEVKARQSGSEVVADSATVDLSTVDPGETASPTVDLEVPTEYDYYLDAVLWRDGTIVETDRAVANLGEGSLSVDETDGDGGLEVSEFTGGSGVGADDADVADDGHDDRDNDDRDQDNDGTPGFGAAIAVAALLATIAFARRFQ</sequence>
<organism evidence="5 6">
    <name type="scientific">Natronorubrum texcoconense</name>
    <dbReference type="NCBI Taxonomy" id="1095776"/>
    <lineage>
        <taxon>Archaea</taxon>
        <taxon>Methanobacteriati</taxon>
        <taxon>Methanobacteriota</taxon>
        <taxon>Stenosarchaea group</taxon>
        <taxon>Halobacteria</taxon>
        <taxon>Halobacteriales</taxon>
        <taxon>Natrialbaceae</taxon>
        <taxon>Natronorubrum</taxon>
    </lineage>
</organism>
<evidence type="ECO:0000259" key="3">
    <source>
        <dbReference type="Pfam" id="PF18204"/>
    </source>
</evidence>
<feature type="domain" description="DUF7490" evidence="4">
    <location>
        <begin position="46"/>
        <end position="154"/>
    </location>
</feature>
<evidence type="ECO:0000259" key="4">
    <source>
        <dbReference type="Pfam" id="PF24318"/>
    </source>
</evidence>
<dbReference type="Proteomes" id="UP000198882">
    <property type="component" value="Unassembled WGS sequence"/>
</dbReference>
<dbReference type="Pfam" id="PF24318">
    <property type="entry name" value="DUF7490"/>
    <property type="match status" value="2"/>
</dbReference>
<dbReference type="EMBL" id="FNFE01000001">
    <property type="protein sequence ID" value="SDJ42566.1"/>
    <property type="molecule type" value="Genomic_DNA"/>
</dbReference>
<evidence type="ECO:0000256" key="2">
    <source>
        <dbReference type="SAM" id="MobiDB-lite"/>
    </source>
</evidence>
<reference evidence="6" key="1">
    <citation type="submission" date="2016-10" db="EMBL/GenBank/DDBJ databases">
        <authorList>
            <person name="Varghese N."/>
            <person name="Submissions S."/>
        </authorList>
    </citation>
    <scope>NUCLEOTIDE SEQUENCE [LARGE SCALE GENOMIC DNA]</scope>
    <source>
        <strain evidence="6">B4,CECT 8067,JCM 17497</strain>
    </source>
</reference>
<dbReference type="STRING" id="1095776.SAMN04515672_0522"/>
<accession>A0A1G8TLW1</accession>
<dbReference type="Pfam" id="PF18204">
    <property type="entry name" value="PGF-CTERM"/>
    <property type="match status" value="1"/>
</dbReference>
<dbReference type="InterPro" id="IPR055913">
    <property type="entry name" value="DUF7490"/>
</dbReference>
<dbReference type="NCBIfam" id="TIGR04126">
    <property type="entry name" value="PGF_CTERM"/>
    <property type="match status" value="1"/>
</dbReference>
<dbReference type="RefSeq" id="WP_090303051.1">
    <property type="nucleotide sequence ID" value="NZ_FNFE01000001.1"/>
</dbReference>
<keyword evidence="6" id="KW-1185">Reference proteome</keyword>
<feature type="domain" description="PGF-CTERM archaeal protein-sorting signal" evidence="3">
    <location>
        <begin position="333"/>
        <end position="354"/>
    </location>
</feature>
<evidence type="ECO:0000313" key="6">
    <source>
        <dbReference type="Proteomes" id="UP000198882"/>
    </source>
</evidence>
<feature type="compositionally biased region" description="Basic and acidic residues" evidence="2">
    <location>
        <begin position="315"/>
        <end position="324"/>
    </location>
</feature>
<feature type="region of interest" description="Disordered" evidence="2">
    <location>
        <begin position="281"/>
        <end position="334"/>
    </location>
</feature>
<dbReference type="GO" id="GO:0030115">
    <property type="term" value="C:S-layer"/>
    <property type="evidence" value="ECO:0007669"/>
    <property type="project" value="UniProtKB-SubCell"/>
</dbReference>
<protein>
    <submittedName>
        <fullName evidence="5">PGF-CTERM protein</fullName>
    </submittedName>
</protein>
<dbReference type="OrthoDB" id="50312at2157"/>
<keyword evidence="1" id="KW-0732">Signal</keyword>
<gene>
    <name evidence="5" type="ORF">SAMN04515672_0522</name>
</gene>
<dbReference type="GO" id="GO:0005886">
    <property type="term" value="C:plasma membrane"/>
    <property type="evidence" value="ECO:0007669"/>
    <property type="project" value="UniProtKB-SubCell"/>
</dbReference>
<name>A0A1G8TLW1_9EURY</name>
<feature type="domain" description="DUF7490" evidence="4">
    <location>
        <begin position="176"/>
        <end position="279"/>
    </location>
</feature>
<proteinExistence type="predicted"/>
<evidence type="ECO:0000313" key="5">
    <source>
        <dbReference type="EMBL" id="SDJ42566.1"/>
    </source>
</evidence>
<dbReference type="InterPro" id="IPR026371">
    <property type="entry name" value="PGF_CTERM"/>
</dbReference>
<dbReference type="AlphaFoldDB" id="A0A1G8TLW1"/>